<name>A0ABY7FI33_MYAAR</name>
<dbReference type="EMBL" id="CP111022">
    <property type="protein sequence ID" value="WAR20539.1"/>
    <property type="molecule type" value="Genomic_DNA"/>
</dbReference>
<proteinExistence type="predicted"/>
<reference evidence="1" key="1">
    <citation type="submission" date="2022-11" db="EMBL/GenBank/DDBJ databases">
        <title>Centuries of genome instability and evolution in soft-shell clam transmissible cancer (bioRxiv).</title>
        <authorList>
            <person name="Hart S.F.M."/>
            <person name="Yonemitsu M.A."/>
            <person name="Giersch R.M."/>
            <person name="Beal B.F."/>
            <person name="Arriagada G."/>
            <person name="Davis B.W."/>
            <person name="Ostrander E.A."/>
            <person name="Goff S.P."/>
            <person name="Metzger M.J."/>
        </authorList>
    </citation>
    <scope>NUCLEOTIDE SEQUENCE</scope>
    <source>
        <strain evidence="1">MELC-2E11</strain>
        <tissue evidence="1">Siphon/mantle</tissue>
    </source>
</reference>
<protein>
    <submittedName>
        <fullName evidence="1">Uncharacterized protein</fullName>
    </submittedName>
</protein>
<dbReference type="Proteomes" id="UP001164746">
    <property type="component" value="Chromosome 11"/>
</dbReference>
<sequence length="127" mass="15009">MYAPDSIVTDVQRLPSSCRNLVTISHHQSDWHRKTRTWERSECITVRSPEDSSDFRLLNTNFRNFYNCTAKRKTATHPCPNSKSINKYPISTKITKHNHELRRLFLSLDVRRYVSISFIQLTAEIRK</sequence>
<evidence type="ECO:0000313" key="2">
    <source>
        <dbReference type="Proteomes" id="UP001164746"/>
    </source>
</evidence>
<evidence type="ECO:0000313" key="1">
    <source>
        <dbReference type="EMBL" id="WAR20539.1"/>
    </source>
</evidence>
<accession>A0ABY7FI33</accession>
<gene>
    <name evidence="1" type="ORF">MAR_002377</name>
</gene>
<organism evidence="1 2">
    <name type="scientific">Mya arenaria</name>
    <name type="common">Soft-shell clam</name>
    <dbReference type="NCBI Taxonomy" id="6604"/>
    <lineage>
        <taxon>Eukaryota</taxon>
        <taxon>Metazoa</taxon>
        <taxon>Spiralia</taxon>
        <taxon>Lophotrochozoa</taxon>
        <taxon>Mollusca</taxon>
        <taxon>Bivalvia</taxon>
        <taxon>Autobranchia</taxon>
        <taxon>Heteroconchia</taxon>
        <taxon>Euheterodonta</taxon>
        <taxon>Imparidentia</taxon>
        <taxon>Neoheterodontei</taxon>
        <taxon>Myida</taxon>
        <taxon>Myoidea</taxon>
        <taxon>Myidae</taxon>
        <taxon>Mya</taxon>
    </lineage>
</organism>
<keyword evidence="2" id="KW-1185">Reference proteome</keyword>